<dbReference type="AlphaFoldDB" id="A0A3E0X1N8"/>
<dbReference type="InterPro" id="IPR022225">
    <property type="entry name" value="Phage_tail_fibre_N"/>
</dbReference>
<comment type="caution">
    <text evidence="4">The sequence shown here is derived from an EMBL/GenBank/DDBJ whole genome shotgun (WGS) entry which is preliminary data.</text>
</comment>
<evidence type="ECO:0000313" key="5">
    <source>
        <dbReference type="Proteomes" id="UP000256763"/>
    </source>
</evidence>
<dbReference type="Gene3D" id="3.90.1340.10">
    <property type="entry name" value="Phage tail collar domain"/>
    <property type="match status" value="1"/>
</dbReference>
<dbReference type="InterPro" id="IPR011083">
    <property type="entry name" value="Phage_tail_collar_dom"/>
</dbReference>
<gene>
    <name evidence="4" type="ORF">CAL65_00915</name>
</gene>
<evidence type="ECO:0000259" key="3">
    <source>
        <dbReference type="Pfam" id="PF12571"/>
    </source>
</evidence>
<reference evidence="5" key="1">
    <citation type="submission" date="2017-05" db="EMBL/GenBank/DDBJ databases">
        <authorList>
            <person name="Sharma S."/>
            <person name="Sidhu C."/>
            <person name="Pinnaka A.K."/>
        </authorList>
    </citation>
    <scope>NUCLEOTIDE SEQUENCE [LARGE SCALE GENOMIC DNA]</scope>
    <source>
        <strain evidence="5">AK93</strain>
    </source>
</reference>
<feature type="compositionally biased region" description="Basic and acidic residues" evidence="1">
    <location>
        <begin position="320"/>
        <end position="333"/>
    </location>
</feature>
<feature type="compositionally biased region" description="Basic and acidic residues" evidence="1">
    <location>
        <begin position="351"/>
        <end position="379"/>
    </location>
</feature>
<feature type="domain" description="Phage tail collar" evidence="2">
    <location>
        <begin position="254"/>
        <end position="310"/>
    </location>
</feature>
<keyword evidence="5" id="KW-1185">Reference proteome</keyword>
<dbReference type="InterPro" id="IPR051934">
    <property type="entry name" value="Phage_Tail_Fiber_Structural"/>
</dbReference>
<feature type="compositionally biased region" description="Polar residues" evidence="1">
    <location>
        <begin position="380"/>
        <end position="397"/>
    </location>
</feature>
<name>A0A3E0X1N8_9GAMM</name>
<evidence type="ECO:0000313" key="4">
    <source>
        <dbReference type="EMBL" id="RFA39397.1"/>
    </source>
</evidence>
<protein>
    <submittedName>
        <fullName evidence="4">Uncharacterized protein</fullName>
    </submittedName>
</protein>
<feature type="region of interest" description="Disordered" evidence="1">
    <location>
        <begin position="311"/>
        <end position="407"/>
    </location>
</feature>
<dbReference type="EMBL" id="NFZW01000001">
    <property type="protein sequence ID" value="RFA39397.1"/>
    <property type="molecule type" value="Genomic_DNA"/>
</dbReference>
<dbReference type="OrthoDB" id="9810174at2"/>
<feature type="domain" description="Phage tail fibre protein N-terminal" evidence="3">
    <location>
        <begin position="10"/>
        <end position="146"/>
    </location>
</feature>
<accession>A0A3E0X1N8</accession>
<dbReference type="Pfam" id="PF12571">
    <property type="entry name" value="Phage_tail_fib"/>
    <property type="match status" value="1"/>
</dbReference>
<dbReference type="SUPFAM" id="SSF88874">
    <property type="entry name" value="Receptor-binding domain of short tail fibre protein gp12"/>
    <property type="match status" value="1"/>
</dbReference>
<dbReference type="PANTHER" id="PTHR35191">
    <property type="entry name" value="PROPHAGE SIDE TAIL FIBER PROTEIN HOMOLOG STFQ-RELATED"/>
    <property type="match status" value="1"/>
</dbReference>
<dbReference type="Proteomes" id="UP000256763">
    <property type="component" value="Unassembled WGS sequence"/>
</dbReference>
<evidence type="ECO:0000259" key="2">
    <source>
        <dbReference type="Pfam" id="PF07484"/>
    </source>
</evidence>
<evidence type="ECO:0000256" key="1">
    <source>
        <dbReference type="SAM" id="MobiDB-lite"/>
    </source>
</evidence>
<dbReference type="PANTHER" id="PTHR35191:SF1">
    <property type="entry name" value="PROPHAGE SIDE TAIL FIBER PROTEIN HOMOLOG STFQ-RELATED"/>
    <property type="match status" value="1"/>
</dbReference>
<proteinExistence type="predicted"/>
<dbReference type="Pfam" id="PF07484">
    <property type="entry name" value="Collar"/>
    <property type="match status" value="1"/>
</dbReference>
<dbReference type="InterPro" id="IPR037053">
    <property type="entry name" value="Phage_tail_collar_dom_sf"/>
</dbReference>
<sequence>MRLPTSGVVMSQYYAILTEVGLAKLAQAEADGQKLQLVDFAVGDGGGDYVAPESSWTALTHEVWRGTLNRVYVSETDEQVFTIEGVVPREVGGWYIREFGALDSDGDLIVIAAVPERFKPAEGDGANLDQHIRVLVRYSNADAVSVNDTPDTILARKDYVDAADSQLMEAIAQHRDSAAPHSGHARISENLADLTSTEAARDNLGLKDAATRAVGKLVGELPAYEDNGDGGPVLDVPSLKVNGHSLVPERGIPGTVSEWTGDFLPDGALWCDGRTVSRTEYDRLFNIVGTKFGEGNGETTFNVPDRRNRVAVGAGDQYEVGDKGGNDQRDHSHPNNLSVSGHPLRLGQMPSHDHESARDLPWVNRDRGSGPRRSGRDDSTSFTSRTEQAVMSSSRGGSESHMHGLTGGIQNTTVDVRQPYEATNFIIWY</sequence>
<organism evidence="4 5">
    <name type="scientific">Alkalilimnicola ehrlichii</name>
    <dbReference type="NCBI Taxonomy" id="351052"/>
    <lineage>
        <taxon>Bacteria</taxon>
        <taxon>Pseudomonadati</taxon>
        <taxon>Pseudomonadota</taxon>
        <taxon>Gammaproteobacteria</taxon>
        <taxon>Chromatiales</taxon>
        <taxon>Ectothiorhodospiraceae</taxon>
        <taxon>Alkalilimnicola</taxon>
    </lineage>
</organism>